<dbReference type="OMA" id="KHAKSVC"/>
<gene>
    <name evidence="1" type="ORF">CONPUDRAFT_18249</name>
</gene>
<feature type="non-terminal residue" evidence="1">
    <location>
        <position position="1"/>
    </location>
</feature>
<evidence type="ECO:0000313" key="1">
    <source>
        <dbReference type="EMBL" id="EIW74427.1"/>
    </source>
</evidence>
<dbReference type="EMBL" id="JH711592">
    <property type="protein sequence ID" value="EIW74427.1"/>
    <property type="molecule type" value="Genomic_DNA"/>
</dbReference>
<dbReference type="OrthoDB" id="7599968at2759"/>
<name>R7SFA1_CONPW</name>
<keyword evidence="2" id="KW-1185">Reference proteome</keyword>
<evidence type="ECO:0000313" key="2">
    <source>
        <dbReference type="Proteomes" id="UP000053558"/>
    </source>
</evidence>
<dbReference type="eggNOG" id="ENOG502SFS7">
    <property type="taxonomic scope" value="Eukaryota"/>
</dbReference>
<dbReference type="KEGG" id="cput:CONPUDRAFT_18249"/>
<dbReference type="RefSeq" id="XP_007775319.1">
    <property type="nucleotide sequence ID" value="XM_007777129.1"/>
</dbReference>
<feature type="non-terminal residue" evidence="1">
    <location>
        <position position="64"/>
    </location>
</feature>
<dbReference type="GeneID" id="19206486"/>
<dbReference type="AlphaFoldDB" id="R7SFA1"/>
<organism evidence="1 2">
    <name type="scientific">Coniophora puteana (strain RWD-64-598)</name>
    <name type="common">Brown rot fungus</name>
    <dbReference type="NCBI Taxonomy" id="741705"/>
    <lineage>
        <taxon>Eukaryota</taxon>
        <taxon>Fungi</taxon>
        <taxon>Dikarya</taxon>
        <taxon>Basidiomycota</taxon>
        <taxon>Agaricomycotina</taxon>
        <taxon>Agaricomycetes</taxon>
        <taxon>Agaricomycetidae</taxon>
        <taxon>Boletales</taxon>
        <taxon>Coniophorineae</taxon>
        <taxon>Coniophoraceae</taxon>
        <taxon>Coniophora</taxon>
    </lineage>
</organism>
<accession>R7SFA1</accession>
<dbReference type="Proteomes" id="UP000053558">
    <property type="component" value="Unassembled WGS sequence"/>
</dbReference>
<sequence length="64" mass="7088">GAVMSVEWVKSKHAKSVCMPSSRPISLLENVTPGSRPHFFNQKIDARDPEKNIPLTAANVTRRS</sequence>
<protein>
    <submittedName>
        <fullName evidence="1">Uncharacterized protein</fullName>
    </submittedName>
</protein>
<proteinExistence type="predicted"/>
<reference evidence="2" key="1">
    <citation type="journal article" date="2012" name="Science">
        <title>The Paleozoic origin of enzymatic lignin decomposition reconstructed from 31 fungal genomes.</title>
        <authorList>
            <person name="Floudas D."/>
            <person name="Binder M."/>
            <person name="Riley R."/>
            <person name="Barry K."/>
            <person name="Blanchette R.A."/>
            <person name="Henrissat B."/>
            <person name="Martinez A.T."/>
            <person name="Otillar R."/>
            <person name="Spatafora J.W."/>
            <person name="Yadav J.S."/>
            <person name="Aerts A."/>
            <person name="Benoit I."/>
            <person name="Boyd A."/>
            <person name="Carlson A."/>
            <person name="Copeland A."/>
            <person name="Coutinho P.M."/>
            <person name="de Vries R.P."/>
            <person name="Ferreira P."/>
            <person name="Findley K."/>
            <person name="Foster B."/>
            <person name="Gaskell J."/>
            <person name="Glotzer D."/>
            <person name="Gorecki P."/>
            <person name="Heitman J."/>
            <person name="Hesse C."/>
            <person name="Hori C."/>
            <person name="Igarashi K."/>
            <person name="Jurgens J.A."/>
            <person name="Kallen N."/>
            <person name="Kersten P."/>
            <person name="Kohler A."/>
            <person name="Kuees U."/>
            <person name="Kumar T.K.A."/>
            <person name="Kuo A."/>
            <person name="LaButti K."/>
            <person name="Larrondo L.F."/>
            <person name="Lindquist E."/>
            <person name="Ling A."/>
            <person name="Lombard V."/>
            <person name="Lucas S."/>
            <person name="Lundell T."/>
            <person name="Martin R."/>
            <person name="McLaughlin D.J."/>
            <person name="Morgenstern I."/>
            <person name="Morin E."/>
            <person name="Murat C."/>
            <person name="Nagy L.G."/>
            <person name="Nolan M."/>
            <person name="Ohm R.A."/>
            <person name="Patyshakuliyeva A."/>
            <person name="Rokas A."/>
            <person name="Ruiz-Duenas F.J."/>
            <person name="Sabat G."/>
            <person name="Salamov A."/>
            <person name="Samejima M."/>
            <person name="Schmutz J."/>
            <person name="Slot J.C."/>
            <person name="St John F."/>
            <person name="Stenlid J."/>
            <person name="Sun H."/>
            <person name="Sun S."/>
            <person name="Syed K."/>
            <person name="Tsang A."/>
            <person name="Wiebenga A."/>
            <person name="Young D."/>
            <person name="Pisabarro A."/>
            <person name="Eastwood D.C."/>
            <person name="Martin F."/>
            <person name="Cullen D."/>
            <person name="Grigoriev I.V."/>
            <person name="Hibbett D.S."/>
        </authorList>
    </citation>
    <scope>NUCLEOTIDE SEQUENCE [LARGE SCALE GENOMIC DNA]</scope>
    <source>
        <strain evidence="2">RWD-64-598 SS2</strain>
    </source>
</reference>